<dbReference type="Gramene" id="FCD_00005874-RA">
    <property type="protein sequence ID" value="FCD_00005874-RA:cds"/>
    <property type="gene ID" value="FCD_00005874"/>
</dbReference>
<gene>
    <name evidence="2" type="ORF">TIFTF001_006161</name>
</gene>
<dbReference type="AlphaFoldDB" id="A0AA87ZQH4"/>
<feature type="compositionally biased region" description="Basic and acidic residues" evidence="1">
    <location>
        <begin position="106"/>
        <end position="121"/>
    </location>
</feature>
<organism evidence="2 3">
    <name type="scientific">Ficus carica</name>
    <name type="common">Common fig</name>
    <dbReference type="NCBI Taxonomy" id="3494"/>
    <lineage>
        <taxon>Eukaryota</taxon>
        <taxon>Viridiplantae</taxon>
        <taxon>Streptophyta</taxon>
        <taxon>Embryophyta</taxon>
        <taxon>Tracheophyta</taxon>
        <taxon>Spermatophyta</taxon>
        <taxon>Magnoliopsida</taxon>
        <taxon>eudicotyledons</taxon>
        <taxon>Gunneridae</taxon>
        <taxon>Pentapetalae</taxon>
        <taxon>rosids</taxon>
        <taxon>fabids</taxon>
        <taxon>Rosales</taxon>
        <taxon>Moraceae</taxon>
        <taxon>Ficeae</taxon>
        <taxon>Ficus</taxon>
    </lineage>
</organism>
<feature type="region of interest" description="Disordered" evidence="1">
    <location>
        <begin position="96"/>
        <end position="121"/>
    </location>
</feature>
<feature type="region of interest" description="Disordered" evidence="1">
    <location>
        <begin position="55"/>
        <end position="77"/>
    </location>
</feature>
<evidence type="ECO:0000256" key="1">
    <source>
        <dbReference type="SAM" id="MobiDB-lite"/>
    </source>
</evidence>
<accession>A0AA87ZQH4</accession>
<dbReference type="EMBL" id="BTGU01000006">
    <property type="protein sequence ID" value="GMN36615.1"/>
    <property type="molecule type" value="Genomic_DNA"/>
</dbReference>
<keyword evidence="3" id="KW-1185">Reference proteome</keyword>
<feature type="compositionally biased region" description="Basic and acidic residues" evidence="1">
    <location>
        <begin position="1"/>
        <end position="29"/>
    </location>
</feature>
<dbReference type="Proteomes" id="UP001187192">
    <property type="component" value="Unassembled WGS sequence"/>
</dbReference>
<comment type="caution">
    <text evidence="2">The sequence shown here is derived from an EMBL/GenBank/DDBJ whole genome shotgun (WGS) entry which is preliminary data.</text>
</comment>
<evidence type="ECO:0000313" key="2">
    <source>
        <dbReference type="EMBL" id="GMN36615.1"/>
    </source>
</evidence>
<feature type="compositionally biased region" description="Basic and acidic residues" evidence="1">
    <location>
        <begin position="57"/>
        <end position="70"/>
    </location>
</feature>
<name>A0AA87ZQH4_FICCA</name>
<protein>
    <submittedName>
        <fullName evidence="2">Uncharacterized protein</fullName>
    </submittedName>
</protein>
<feature type="region of interest" description="Disordered" evidence="1">
    <location>
        <begin position="1"/>
        <end position="41"/>
    </location>
</feature>
<reference evidence="2" key="1">
    <citation type="submission" date="2023-07" db="EMBL/GenBank/DDBJ databases">
        <title>draft genome sequence of fig (Ficus carica).</title>
        <authorList>
            <person name="Takahashi T."/>
            <person name="Nishimura K."/>
        </authorList>
    </citation>
    <scope>NUCLEOTIDE SEQUENCE</scope>
</reference>
<sequence>MKRQGEDQGSKKKKFPDPVRKKGEKEETKSVYNTRGAETRDRQAIRMALSCRKRLVGGKEKREREEKGEKANALSMAGAREERRRWLWCLVRERERGGSQLRERKRRELLLGEESEKKGKE</sequence>
<proteinExistence type="predicted"/>
<evidence type="ECO:0000313" key="3">
    <source>
        <dbReference type="Proteomes" id="UP001187192"/>
    </source>
</evidence>